<accession>A0A445B179</accession>
<keyword evidence="4" id="KW-1185">Reference proteome</keyword>
<protein>
    <submittedName>
        <fullName evidence="3">Uncharacterized protein</fullName>
    </submittedName>
</protein>
<dbReference type="InterPro" id="IPR033131">
    <property type="entry name" value="Pectinesterase_Asp_AS"/>
</dbReference>
<evidence type="ECO:0000256" key="1">
    <source>
        <dbReference type="PROSITE-ProRule" id="PRU10040"/>
    </source>
</evidence>
<gene>
    <name evidence="3" type="ORF">Ahy_A10g046988</name>
</gene>
<dbReference type="PANTHER" id="PTHR46153">
    <property type="entry name" value="ACYL CARRIER PROTEIN"/>
    <property type="match status" value="1"/>
</dbReference>
<organism evidence="3 4">
    <name type="scientific">Arachis hypogaea</name>
    <name type="common">Peanut</name>
    <dbReference type="NCBI Taxonomy" id="3818"/>
    <lineage>
        <taxon>Eukaryota</taxon>
        <taxon>Viridiplantae</taxon>
        <taxon>Streptophyta</taxon>
        <taxon>Embryophyta</taxon>
        <taxon>Tracheophyta</taxon>
        <taxon>Spermatophyta</taxon>
        <taxon>Magnoliopsida</taxon>
        <taxon>eudicotyledons</taxon>
        <taxon>Gunneridae</taxon>
        <taxon>Pentapetalae</taxon>
        <taxon>rosids</taxon>
        <taxon>fabids</taxon>
        <taxon>Fabales</taxon>
        <taxon>Fabaceae</taxon>
        <taxon>Papilionoideae</taxon>
        <taxon>50 kb inversion clade</taxon>
        <taxon>dalbergioids sensu lato</taxon>
        <taxon>Dalbergieae</taxon>
        <taxon>Pterocarpus clade</taxon>
        <taxon>Arachis</taxon>
    </lineage>
</organism>
<name>A0A445B179_ARAHY</name>
<proteinExistence type="predicted"/>
<dbReference type="AlphaFoldDB" id="A0A445B179"/>
<sequence>MHASHGVNTTTPNPITYFHRSLPPLPSLKRRPPSPVKKLQCATSLRTETMFRRCSTLHYCLSSMPHHCFSSTPHRCISISPEAGEVSSLPPPLLPTATPCLCSQPPRVPIFTPLPPRRLRSTAAAPSSLYCCRAVVTPLFPRPSSLRHTRVAIAPSHSRRRRSLTLASRLRRHTRVSVALGSSADLANQETVQKVCDIVKKQLALPEGSIVTGESKFAALGAVLQLNMANVLLEKGIDLNAEDEEGFCADVAEVLVKKGADVEARSMKVNSVGAKDEEHENKGKDESCEAAESRASEREDATDERIGSDWVKGLMRENTYNNSINKNSKGSYSRCTDKWGQTLYGTIKEDITTSFVLCTIQGAVDFIFGAAQSLFEVSIARIEEEELSLSQGLPRSNEAVGISNSGLETCIREIHEKFDELSILEELQEEQNE</sequence>
<dbReference type="Proteomes" id="UP000289738">
    <property type="component" value="Chromosome A10"/>
</dbReference>
<dbReference type="EMBL" id="SDMP01000010">
    <property type="protein sequence ID" value="RYR32419.1"/>
    <property type="molecule type" value="Genomic_DNA"/>
</dbReference>
<evidence type="ECO:0000313" key="4">
    <source>
        <dbReference type="Proteomes" id="UP000289738"/>
    </source>
</evidence>
<feature type="active site" evidence="1">
    <location>
        <position position="365"/>
    </location>
</feature>
<dbReference type="PANTHER" id="PTHR46153:SF20">
    <property type="entry name" value="ACYL CARRIER PROTEIN 2, CHLOROPLASTIC-RELATED"/>
    <property type="match status" value="1"/>
</dbReference>
<feature type="region of interest" description="Disordered" evidence="2">
    <location>
        <begin position="270"/>
        <end position="306"/>
    </location>
</feature>
<evidence type="ECO:0000313" key="3">
    <source>
        <dbReference type="EMBL" id="RYR32419.1"/>
    </source>
</evidence>
<dbReference type="GO" id="GO:0000036">
    <property type="term" value="F:acyl carrier activity"/>
    <property type="evidence" value="ECO:0007669"/>
    <property type="project" value="InterPro"/>
</dbReference>
<evidence type="ECO:0000256" key="2">
    <source>
        <dbReference type="SAM" id="MobiDB-lite"/>
    </source>
</evidence>
<feature type="compositionally biased region" description="Basic and acidic residues" evidence="2">
    <location>
        <begin position="274"/>
        <end position="306"/>
    </location>
</feature>
<dbReference type="InterPro" id="IPR044813">
    <property type="entry name" value="ACP_chloroplastic"/>
</dbReference>
<reference evidence="3 4" key="1">
    <citation type="submission" date="2019-01" db="EMBL/GenBank/DDBJ databases">
        <title>Sequencing of cultivated peanut Arachis hypogaea provides insights into genome evolution and oil improvement.</title>
        <authorList>
            <person name="Chen X."/>
        </authorList>
    </citation>
    <scope>NUCLEOTIDE SEQUENCE [LARGE SCALE GENOMIC DNA]</scope>
    <source>
        <strain evidence="4">cv. Fuhuasheng</strain>
        <tissue evidence="3">Leaves</tissue>
    </source>
</reference>
<comment type="caution">
    <text evidence="3">The sequence shown here is derived from an EMBL/GenBank/DDBJ whole genome shotgun (WGS) entry which is preliminary data.</text>
</comment>
<dbReference type="PROSITE" id="PS00503">
    <property type="entry name" value="PECTINESTERASE_2"/>
    <property type="match status" value="1"/>
</dbReference>